<gene>
    <name evidence="2" type="ORF">kustc0758</name>
</gene>
<reference evidence="2" key="1">
    <citation type="journal article" date="2006" name="Nature">
        <title>Deciphering the evolution and metabolism of an anammox bacterium from a community genome.</title>
        <authorList>
            <person name="Strous M."/>
            <person name="Pelletier E."/>
            <person name="Mangenot S."/>
            <person name="Rattei T."/>
            <person name="Lehner A."/>
            <person name="Taylor M.W."/>
            <person name="Horn M."/>
            <person name="Daims H."/>
            <person name="Bartol-Mavel D."/>
            <person name="Wincker P."/>
            <person name="Barbe V."/>
            <person name="Fonknechten N."/>
            <person name="Vallenet D."/>
            <person name="Segurens B."/>
            <person name="Schenowitz-Truong C."/>
            <person name="Medigue C."/>
            <person name="Collingro A."/>
            <person name="Snel B."/>
            <person name="Dutilh B.E."/>
            <person name="OpDenCamp H.J.M."/>
            <person name="vanDerDrift C."/>
            <person name="Cirpus I."/>
            <person name="vanDePas-Schoonen K.T."/>
            <person name="Harhangi H.R."/>
            <person name="vanNiftrik L."/>
            <person name="Schmid M."/>
            <person name="Keltjens J."/>
            <person name="vanDeVossenberg J."/>
            <person name="Kartal B."/>
            <person name="Meier H."/>
            <person name="Frishman D."/>
            <person name="Huynen M.A."/>
            <person name="Mewes H."/>
            <person name="Weissenbach J."/>
            <person name="Jetten M.S.M."/>
            <person name="Wagner M."/>
            <person name="LePaslier D."/>
        </authorList>
    </citation>
    <scope>NUCLEOTIDE SEQUENCE</scope>
</reference>
<evidence type="ECO:0000313" key="2">
    <source>
        <dbReference type="EMBL" id="CAJ71503.1"/>
    </source>
</evidence>
<feature type="transmembrane region" description="Helical" evidence="1">
    <location>
        <begin position="34"/>
        <end position="51"/>
    </location>
</feature>
<protein>
    <submittedName>
        <fullName evidence="2">Uncharacterized protein</fullName>
    </submittedName>
</protein>
<sequence>MPYRKHIANYKYLNYIQIHHLFGERYRVKKQYRFLLYFISLMAKTCNYRIWA</sequence>
<reference evidence="2" key="2">
    <citation type="submission" date="2006-01" db="EMBL/GenBank/DDBJ databases">
        <authorList>
            <person name="Genoscope"/>
        </authorList>
    </citation>
    <scope>NUCLEOTIDE SEQUENCE</scope>
</reference>
<accession>Q1PWA2</accession>
<keyword evidence="1" id="KW-0472">Membrane</keyword>
<dbReference type="EMBL" id="CT573073">
    <property type="protein sequence ID" value="CAJ71503.1"/>
    <property type="molecule type" value="Genomic_DNA"/>
</dbReference>
<keyword evidence="1" id="KW-0812">Transmembrane</keyword>
<keyword evidence="1" id="KW-1133">Transmembrane helix</keyword>
<evidence type="ECO:0000256" key="1">
    <source>
        <dbReference type="SAM" id="Phobius"/>
    </source>
</evidence>
<organism evidence="2">
    <name type="scientific">Kuenenia stuttgartiensis</name>
    <dbReference type="NCBI Taxonomy" id="174633"/>
    <lineage>
        <taxon>Bacteria</taxon>
        <taxon>Pseudomonadati</taxon>
        <taxon>Planctomycetota</taxon>
        <taxon>Candidatus Brocadiia</taxon>
        <taxon>Candidatus Brocadiales</taxon>
        <taxon>Candidatus Brocadiaceae</taxon>
        <taxon>Candidatus Kuenenia</taxon>
    </lineage>
</organism>
<name>Q1PWA2_KUEST</name>
<dbReference type="AlphaFoldDB" id="Q1PWA2"/>
<proteinExistence type="predicted"/>